<reference evidence="1" key="1">
    <citation type="submission" date="2021-05" db="EMBL/GenBank/DDBJ databases">
        <title>First report of NDM-5 and VEB-6 producing Proteus mirabilis isolated from blood of a sepsis patient in Kolkata, India.</title>
        <authorList>
            <person name="Halder G."/>
            <person name="Chaudhuri B."/>
            <person name="Dutta S."/>
        </authorList>
    </citation>
    <scope>NUCLEOTIDE SEQUENCE [LARGE SCALE GENOMIC DNA]</scope>
    <source>
        <strain evidence="1">7049</strain>
    </source>
</reference>
<name>A0ABD5LSK9_PROMI</name>
<evidence type="ECO:0000313" key="1">
    <source>
        <dbReference type="EMBL" id="MEY2344340.1"/>
    </source>
</evidence>
<comment type="caution">
    <text evidence="1">The sequence shown here is derived from an EMBL/GenBank/DDBJ whole genome shotgun (WGS) entry which is preliminary data.</text>
</comment>
<sequence length="91" mass="10041">MTLATFIAFIRERREGNTTRQSFAEAVMCGALTVGAIRAFDLGLHYMGLSDSWTSLAEFCGAMIGFLGTKKLSRVLDTIFIFIKNKLGVNK</sequence>
<dbReference type="Pfam" id="PF05106">
    <property type="entry name" value="Phage_holin_3_1"/>
    <property type="match status" value="1"/>
</dbReference>
<protein>
    <submittedName>
        <fullName evidence="1">Phage holin family protein</fullName>
    </submittedName>
</protein>
<dbReference type="EMBL" id="JADQCH020000001">
    <property type="protein sequence ID" value="MEY2344340.1"/>
    <property type="molecule type" value="Genomic_DNA"/>
</dbReference>
<proteinExistence type="predicted"/>
<dbReference type="InterPro" id="IPR006481">
    <property type="entry name" value="Phage_lambda_GpS_holin"/>
</dbReference>
<organism evidence="1">
    <name type="scientific">Proteus mirabilis</name>
    <dbReference type="NCBI Taxonomy" id="584"/>
    <lineage>
        <taxon>Bacteria</taxon>
        <taxon>Pseudomonadati</taxon>
        <taxon>Pseudomonadota</taxon>
        <taxon>Gammaproteobacteria</taxon>
        <taxon>Enterobacterales</taxon>
        <taxon>Morganellaceae</taxon>
        <taxon>Proteus</taxon>
    </lineage>
</organism>
<gene>
    <name evidence="1" type="ORF">I3679_010275</name>
</gene>
<accession>A0ABD5LSK9</accession>
<dbReference type="AlphaFoldDB" id="A0ABD5LSK9"/>